<keyword evidence="4 7" id="KW-0812">Transmembrane</keyword>
<evidence type="ECO:0000256" key="5">
    <source>
        <dbReference type="ARBA" id="ARBA00022989"/>
    </source>
</evidence>
<feature type="transmembrane region" description="Helical" evidence="7">
    <location>
        <begin position="164"/>
        <end position="189"/>
    </location>
</feature>
<evidence type="ECO:0000256" key="7">
    <source>
        <dbReference type="RuleBase" id="RU363032"/>
    </source>
</evidence>
<dbReference type="SUPFAM" id="SSF161098">
    <property type="entry name" value="MetI-like"/>
    <property type="match status" value="1"/>
</dbReference>
<comment type="subcellular location">
    <subcellularLocation>
        <location evidence="1 7">Cell membrane</location>
        <topology evidence="1 7">Multi-pass membrane protein</topology>
    </subcellularLocation>
</comment>
<keyword evidence="5 7" id="KW-1133">Transmembrane helix</keyword>
<dbReference type="Gene3D" id="1.10.3720.10">
    <property type="entry name" value="MetI-like"/>
    <property type="match status" value="1"/>
</dbReference>
<dbReference type="EMBL" id="JAGIOI010000001">
    <property type="protein sequence ID" value="MBP2412003.1"/>
    <property type="molecule type" value="Genomic_DNA"/>
</dbReference>
<evidence type="ECO:0000256" key="2">
    <source>
        <dbReference type="ARBA" id="ARBA00022448"/>
    </source>
</evidence>
<accession>A0ABS4YVN7</accession>
<gene>
    <name evidence="9" type="ORF">JOF48_000802</name>
</gene>
<proteinExistence type="inferred from homology"/>
<dbReference type="Pfam" id="PF00528">
    <property type="entry name" value="BPD_transp_1"/>
    <property type="match status" value="1"/>
</dbReference>
<dbReference type="PROSITE" id="PS50928">
    <property type="entry name" value="ABC_TM1"/>
    <property type="match status" value="1"/>
</dbReference>
<dbReference type="InterPro" id="IPR000515">
    <property type="entry name" value="MetI-like"/>
</dbReference>
<evidence type="ECO:0000256" key="4">
    <source>
        <dbReference type="ARBA" id="ARBA00022692"/>
    </source>
</evidence>
<feature type="transmembrane region" description="Helical" evidence="7">
    <location>
        <begin position="77"/>
        <end position="98"/>
    </location>
</feature>
<keyword evidence="2 7" id="KW-0813">Transport</keyword>
<keyword evidence="9" id="KW-0762">Sugar transport</keyword>
<evidence type="ECO:0000256" key="3">
    <source>
        <dbReference type="ARBA" id="ARBA00022475"/>
    </source>
</evidence>
<evidence type="ECO:0000313" key="10">
    <source>
        <dbReference type="Proteomes" id="UP000711614"/>
    </source>
</evidence>
<dbReference type="PANTHER" id="PTHR30193:SF44">
    <property type="entry name" value="LACTOSE TRANSPORT SYSTEM PERMEASE PROTEIN LACF"/>
    <property type="match status" value="1"/>
</dbReference>
<dbReference type="InterPro" id="IPR035906">
    <property type="entry name" value="MetI-like_sf"/>
</dbReference>
<comment type="similarity">
    <text evidence="7">Belongs to the binding-protein-dependent transport system permease family.</text>
</comment>
<dbReference type="CDD" id="cd06261">
    <property type="entry name" value="TM_PBP2"/>
    <property type="match status" value="1"/>
</dbReference>
<comment type="caution">
    <text evidence="9">The sequence shown here is derived from an EMBL/GenBank/DDBJ whole genome shotgun (WGS) entry which is preliminary data.</text>
</comment>
<dbReference type="Proteomes" id="UP000711614">
    <property type="component" value="Unassembled WGS sequence"/>
</dbReference>
<reference evidence="9 10" key="1">
    <citation type="submission" date="2021-03" db="EMBL/GenBank/DDBJ databases">
        <title>Sequencing the genomes of 1000 actinobacteria strains.</title>
        <authorList>
            <person name="Klenk H.-P."/>
        </authorList>
    </citation>
    <scope>NUCLEOTIDE SEQUENCE [LARGE SCALE GENOMIC DNA]</scope>
    <source>
        <strain evidence="9 10">DSM 16005</strain>
    </source>
</reference>
<feature type="transmembrane region" description="Helical" evidence="7">
    <location>
        <begin position="272"/>
        <end position="294"/>
    </location>
</feature>
<feature type="domain" description="ABC transmembrane type-1" evidence="8">
    <location>
        <begin position="73"/>
        <end position="291"/>
    </location>
</feature>
<keyword evidence="6 7" id="KW-0472">Membrane</keyword>
<dbReference type="RefSeq" id="WP_209677523.1">
    <property type="nucleotide sequence ID" value="NZ_JAGIOI010000001.1"/>
</dbReference>
<keyword evidence="10" id="KW-1185">Reference proteome</keyword>
<name>A0ABS4YVN7_9MICC</name>
<feature type="transmembrane region" description="Helical" evidence="7">
    <location>
        <begin position="15"/>
        <end position="35"/>
    </location>
</feature>
<evidence type="ECO:0000256" key="1">
    <source>
        <dbReference type="ARBA" id="ARBA00004651"/>
    </source>
</evidence>
<feature type="transmembrane region" description="Helical" evidence="7">
    <location>
        <begin position="118"/>
        <end position="136"/>
    </location>
</feature>
<sequence length="301" mass="33350">MSKGLAPTLRRPSGYWLYLLPIFIGFLAVVAVPFGTNIYFSFFRWKGGAAPMHWNGLNNYSTLLADTEFWNSLRNSIFMVIAIVIIPTVIGLLLAALLTDTIGRRFGPRIASFLRATYYLPQILPIAVAGFMWSWILDPANGAINTLLHSLGMDGPDWLGNPDLAIYSVMLMLIWLQIGYPLVIFMAALSRVDPELYEAAALDGAGKWRQFVAISMPTIRPETFIVVLTATVAALKVFAPILILTGGGPEGSTVVPSFYAYRNFFELSQVGYGSAISTVMALVIFAIAALMLWWQRRQEIR</sequence>
<organism evidence="9 10">
    <name type="scientific">Arthrobacter stackebrandtii</name>
    <dbReference type="NCBI Taxonomy" id="272161"/>
    <lineage>
        <taxon>Bacteria</taxon>
        <taxon>Bacillati</taxon>
        <taxon>Actinomycetota</taxon>
        <taxon>Actinomycetes</taxon>
        <taxon>Micrococcales</taxon>
        <taxon>Micrococcaceae</taxon>
        <taxon>Arthrobacter</taxon>
    </lineage>
</organism>
<evidence type="ECO:0000259" key="8">
    <source>
        <dbReference type="PROSITE" id="PS50928"/>
    </source>
</evidence>
<feature type="transmembrane region" description="Helical" evidence="7">
    <location>
        <begin position="224"/>
        <end position="244"/>
    </location>
</feature>
<dbReference type="PANTHER" id="PTHR30193">
    <property type="entry name" value="ABC TRANSPORTER PERMEASE PROTEIN"/>
    <property type="match status" value="1"/>
</dbReference>
<keyword evidence="3" id="KW-1003">Cell membrane</keyword>
<protein>
    <submittedName>
        <fullName evidence="9">ABC-type sugar transport system permease subunit</fullName>
    </submittedName>
</protein>
<evidence type="ECO:0000256" key="6">
    <source>
        <dbReference type="ARBA" id="ARBA00023136"/>
    </source>
</evidence>
<evidence type="ECO:0000313" key="9">
    <source>
        <dbReference type="EMBL" id="MBP2412003.1"/>
    </source>
</evidence>
<dbReference type="InterPro" id="IPR051393">
    <property type="entry name" value="ABC_transporter_permease"/>
</dbReference>